<evidence type="ECO:0000256" key="1">
    <source>
        <dbReference type="ARBA" id="ARBA00007913"/>
    </source>
</evidence>
<keyword evidence="5" id="KW-0067">ATP-binding</keyword>
<dbReference type="EMBL" id="DRUZ01000115">
    <property type="protein sequence ID" value="HHS02812.1"/>
    <property type="molecule type" value="Genomic_DNA"/>
</dbReference>
<proteinExistence type="inferred from homology"/>
<dbReference type="InterPro" id="IPR027417">
    <property type="entry name" value="P-loop_NTPase"/>
</dbReference>
<keyword evidence="3" id="KW-0378">Hydrolase</keyword>
<dbReference type="GO" id="GO:0005524">
    <property type="term" value="F:ATP binding"/>
    <property type="evidence" value="ECO:0007669"/>
    <property type="project" value="UniProtKB-KW"/>
</dbReference>
<dbReference type="InterPro" id="IPR047187">
    <property type="entry name" value="SF1_C_Upf1"/>
</dbReference>
<dbReference type="AlphaFoldDB" id="A0A7C5V4Z3"/>
<dbReference type="Gene3D" id="3.40.50.300">
    <property type="entry name" value="P-loop containing nucleotide triphosphate hydrolases"/>
    <property type="match status" value="2"/>
</dbReference>
<dbReference type="InterPro" id="IPR041679">
    <property type="entry name" value="DNA2/NAM7-like_C"/>
</dbReference>
<evidence type="ECO:0000256" key="2">
    <source>
        <dbReference type="ARBA" id="ARBA00022741"/>
    </source>
</evidence>
<comment type="similarity">
    <text evidence="1">Belongs to the DNA2/NAM7 helicase family.</text>
</comment>
<comment type="caution">
    <text evidence="8">The sequence shown here is derived from an EMBL/GenBank/DDBJ whole genome shotgun (WGS) entry which is preliminary data.</text>
</comment>
<accession>A0A7C5V4Z3</accession>
<feature type="domain" description="DNA2/NAM7 helicase helicase" evidence="6">
    <location>
        <begin position="488"/>
        <end position="581"/>
    </location>
</feature>
<evidence type="ECO:0008006" key="9">
    <source>
        <dbReference type="Google" id="ProtNLM"/>
    </source>
</evidence>
<evidence type="ECO:0000259" key="7">
    <source>
        <dbReference type="Pfam" id="PF13087"/>
    </source>
</evidence>
<evidence type="ECO:0000313" key="8">
    <source>
        <dbReference type="EMBL" id="HHS02812.1"/>
    </source>
</evidence>
<dbReference type="Pfam" id="PF13087">
    <property type="entry name" value="AAA_12"/>
    <property type="match status" value="1"/>
</dbReference>
<keyword evidence="4" id="KW-0347">Helicase</keyword>
<feature type="domain" description="DNA2/NAM7 helicase-like C-terminal" evidence="7">
    <location>
        <begin position="696"/>
        <end position="822"/>
    </location>
</feature>
<sequence>MWALKQLELENTNKRRLSETAEKKDEEKKTEDYDLGKKFTEFAQNLKDTFEQLIKNQKNIREIYMNLLQKFCYDIYPVKNKEFTNSFGVTWLNSQKGKQHEQKRKVEIENEIEEEIETPLQDLFASFYLKDIEEALKRLENDNLNPILFRFFTESQQKEDLTELSNPKKYTTARYITPARWIHPEKINLNLMQQIAVNLIFNTVETEKIFSINGPPGTGKTTLLKDIIANIITLRALELARFRSPEELFKGPVDDVNAVNSALKNFNIVVASANNKAVGNVTKEIPVLNSVDQSCLEKYGLDYFKDESRLIYNYRGENNEGSEKTESPVPVEDGQEYWALISAVLGKKENREKFFGALEKYIEELFSSIPPIKWEQCKRSFNHAFKKFRRVQKFYSAMEFFLKLEETRFKFSHLVATAGKFCLRKIFTRYFPDDMKFPSREFWSQNDQEIHKSFPWLSRYFNDIRNEVFVRALQLHQAVIVANKEKFKWNLKKFIEYMKKNESLPAEKVKELWYTFFLIVPVVSTTLASLNNMFRDVNDEIIDWLIVDEAGQVLPQHFIGALLRSKRAIIVGDPLQIPPVVEIPPFVINNVFKAYGIFKCRQENSNSSTPRITETDSVQIVADRANKFGAKIGDMWVGCPLRVHKRCMEPMFTVANKIAYKNLMIFDVNKPERVPTVFKDSFWIDVKGKCIYKHYVREQGRIVKTIVQEFLHRTLTTRNVAKLTEELFIISPFKAVKNSISSILKKIPLDNTNLKKEEWENIVHEIVGTIHSFQGKQANNVIICLGADESNEGAVRWASSEPNILNVALTRAKYRVIVIGDKDLWGKHKYFDTFLEELGERVIDYTTEKDLVNKIFA</sequence>
<dbReference type="SUPFAM" id="SSF52540">
    <property type="entry name" value="P-loop containing nucleoside triphosphate hydrolases"/>
    <property type="match status" value="1"/>
</dbReference>
<protein>
    <recommendedName>
        <fullName evidence="9">DNA helicase</fullName>
    </recommendedName>
</protein>
<name>A0A7C5V4Z3_9FIRM</name>
<dbReference type="Pfam" id="PF13086">
    <property type="entry name" value="AAA_11"/>
    <property type="match status" value="2"/>
</dbReference>
<evidence type="ECO:0000259" key="6">
    <source>
        <dbReference type="Pfam" id="PF13086"/>
    </source>
</evidence>
<evidence type="ECO:0000256" key="4">
    <source>
        <dbReference type="ARBA" id="ARBA00022806"/>
    </source>
</evidence>
<dbReference type="GO" id="GO:0016787">
    <property type="term" value="F:hydrolase activity"/>
    <property type="evidence" value="ECO:0007669"/>
    <property type="project" value="UniProtKB-KW"/>
</dbReference>
<dbReference type="InterPro" id="IPR050534">
    <property type="entry name" value="Coronavir_polyprotein_1ab"/>
</dbReference>
<dbReference type="InterPro" id="IPR041677">
    <property type="entry name" value="DNA2/NAM7_AAA_11"/>
</dbReference>
<dbReference type="GO" id="GO:0043139">
    <property type="term" value="F:5'-3' DNA helicase activity"/>
    <property type="evidence" value="ECO:0007669"/>
    <property type="project" value="TreeGrafter"/>
</dbReference>
<dbReference type="PANTHER" id="PTHR43788">
    <property type="entry name" value="DNA2/NAM7 HELICASE FAMILY MEMBER"/>
    <property type="match status" value="1"/>
</dbReference>
<gene>
    <name evidence="8" type="ORF">ENL71_10175</name>
</gene>
<evidence type="ECO:0000256" key="5">
    <source>
        <dbReference type="ARBA" id="ARBA00022840"/>
    </source>
</evidence>
<reference evidence="8" key="1">
    <citation type="journal article" date="2020" name="mSystems">
        <title>Genome- and Community-Level Interaction Insights into Carbon Utilization and Element Cycling Functions of Hydrothermarchaeota in Hydrothermal Sediment.</title>
        <authorList>
            <person name="Zhou Z."/>
            <person name="Liu Y."/>
            <person name="Xu W."/>
            <person name="Pan J."/>
            <person name="Luo Z.H."/>
            <person name="Li M."/>
        </authorList>
    </citation>
    <scope>NUCLEOTIDE SEQUENCE [LARGE SCALE GENOMIC DNA]</scope>
    <source>
        <strain evidence="8">SpSt-102</strain>
    </source>
</reference>
<dbReference type="CDD" id="cd18808">
    <property type="entry name" value="SF1_C_Upf1"/>
    <property type="match status" value="1"/>
</dbReference>
<evidence type="ECO:0000256" key="3">
    <source>
        <dbReference type="ARBA" id="ARBA00022801"/>
    </source>
</evidence>
<organism evidence="8">
    <name type="scientific">Caldicellulosiruptor owensensis</name>
    <dbReference type="NCBI Taxonomy" id="55205"/>
    <lineage>
        <taxon>Bacteria</taxon>
        <taxon>Bacillati</taxon>
        <taxon>Bacillota</taxon>
        <taxon>Bacillota incertae sedis</taxon>
        <taxon>Caldicellulosiruptorales</taxon>
        <taxon>Caldicellulosiruptoraceae</taxon>
        <taxon>Caldicellulosiruptor</taxon>
    </lineage>
</organism>
<keyword evidence="2" id="KW-0547">Nucleotide-binding</keyword>
<dbReference type="PANTHER" id="PTHR43788:SF8">
    <property type="entry name" value="DNA-BINDING PROTEIN SMUBP-2"/>
    <property type="match status" value="1"/>
</dbReference>
<feature type="domain" description="DNA2/NAM7 helicase helicase" evidence="6">
    <location>
        <begin position="190"/>
        <end position="285"/>
    </location>
</feature>